<evidence type="ECO:0000256" key="1">
    <source>
        <dbReference type="SAM" id="Coils"/>
    </source>
</evidence>
<protein>
    <submittedName>
        <fullName evidence="3">Uncharacterized protein</fullName>
    </submittedName>
</protein>
<feature type="compositionally biased region" description="Polar residues" evidence="2">
    <location>
        <begin position="181"/>
        <end position="195"/>
    </location>
</feature>
<evidence type="ECO:0000313" key="3">
    <source>
        <dbReference type="EMBL" id="KAB7506321.1"/>
    </source>
</evidence>
<keyword evidence="4" id="KW-1185">Reference proteome</keyword>
<dbReference type="EMBL" id="SEYY01000880">
    <property type="protein sequence ID" value="KAB7506321.1"/>
    <property type="molecule type" value="Genomic_DNA"/>
</dbReference>
<dbReference type="Proteomes" id="UP000326759">
    <property type="component" value="Unassembled WGS sequence"/>
</dbReference>
<keyword evidence="1" id="KW-0175">Coiled coil</keyword>
<dbReference type="AlphaFoldDB" id="A0A5N5TIG5"/>
<feature type="region of interest" description="Disordered" evidence="2">
    <location>
        <begin position="238"/>
        <end position="306"/>
    </location>
</feature>
<feature type="compositionally biased region" description="Polar residues" evidence="2">
    <location>
        <begin position="367"/>
        <end position="379"/>
    </location>
</feature>
<proteinExistence type="predicted"/>
<gene>
    <name evidence="3" type="ORF">Anas_04481</name>
</gene>
<feature type="compositionally biased region" description="Polar residues" evidence="2">
    <location>
        <begin position="139"/>
        <end position="158"/>
    </location>
</feature>
<comment type="caution">
    <text evidence="3">The sequence shown here is derived from an EMBL/GenBank/DDBJ whole genome shotgun (WGS) entry which is preliminary data.</text>
</comment>
<feature type="compositionally biased region" description="Low complexity" evidence="2">
    <location>
        <begin position="344"/>
        <end position="366"/>
    </location>
</feature>
<feature type="compositionally biased region" description="Low complexity" evidence="2">
    <location>
        <begin position="170"/>
        <end position="180"/>
    </location>
</feature>
<sequence>MSVRSRREHKPTTKYLNYYSEVYIAPNIVNKEQSNTPEVGIKCNAPSPVNSNPISSLIKRPKKICGRRKLTTDEVEFLCEDIYISFLTDKVIVPCSVDEERASPESLRKKSSSGEETSPEIRRSGRKHKPNLKLKEYIQPSNCNVDSLRGSPSPTTPKNRNRKNSDRGDSASSDSSSSTSPKKNMNYSKGETSLPTVEPYFDGFDDHEKPNMRKFSIGLVDCFEGLTKELAKTYPVTSDKINTPLNNKSNGSLEQNDERPENLKNNFPSTRRGIKRPFNDTLNRNFSNQKRFKPSTVRNLTKTRKSTRVTTVVETVDLRNNKRRKMMIKNQKLKVTKQYPIKESLNTTTTSNSLDSDTSSSSGTSSNQNINVPKSSKSSLAQKYFKKQEVDNQGKDIKETLKKFLIMGTKVANAISETLKHNEEALLSKSSAFERKCLSLVHALAQQGSDFEEDDMEKVLKLLDEEQEERRAYRHTFLESLRVSHLTNMALYSQMLRLLKTL</sequence>
<feature type="compositionally biased region" description="Polar residues" evidence="2">
    <location>
        <begin position="238"/>
        <end position="254"/>
    </location>
</feature>
<feature type="region of interest" description="Disordered" evidence="2">
    <location>
        <begin position="344"/>
        <end position="379"/>
    </location>
</feature>
<feature type="region of interest" description="Disordered" evidence="2">
    <location>
        <begin position="100"/>
        <end position="202"/>
    </location>
</feature>
<reference evidence="3 4" key="1">
    <citation type="journal article" date="2019" name="PLoS Biol.">
        <title>Sex chromosomes control vertical transmission of feminizing Wolbachia symbionts in an isopod.</title>
        <authorList>
            <person name="Becking T."/>
            <person name="Chebbi M.A."/>
            <person name="Giraud I."/>
            <person name="Moumen B."/>
            <person name="Laverre T."/>
            <person name="Caubet Y."/>
            <person name="Peccoud J."/>
            <person name="Gilbert C."/>
            <person name="Cordaux R."/>
        </authorList>
    </citation>
    <scope>NUCLEOTIDE SEQUENCE [LARGE SCALE GENOMIC DNA]</scope>
    <source>
        <strain evidence="3">ANa2</strain>
        <tissue evidence="3">Whole body excluding digestive tract and cuticle</tissue>
    </source>
</reference>
<feature type="compositionally biased region" description="Polar residues" evidence="2">
    <location>
        <begin position="280"/>
        <end position="289"/>
    </location>
</feature>
<name>A0A5N5TIG5_9CRUS</name>
<evidence type="ECO:0000256" key="2">
    <source>
        <dbReference type="SAM" id="MobiDB-lite"/>
    </source>
</evidence>
<dbReference type="OrthoDB" id="6365124at2759"/>
<feature type="coiled-coil region" evidence="1">
    <location>
        <begin position="449"/>
        <end position="476"/>
    </location>
</feature>
<evidence type="ECO:0000313" key="4">
    <source>
        <dbReference type="Proteomes" id="UP000326759"/>
    </source>
</evidence>
<accession>A0A5N5TIG5</accession>
<organism evidence="3 4">
    <name type="scientific">Armadillidium nasatum</name>
    <dbReference type="NCBI Taxonomy" id="96803"/>
    <lineage>
        <taxon>Eukaryota</taxon>
        <taxon>Metazoa</taxon>
        <taxon>Ecdysozoa</taxon>
        <taxon>Arthropoda</taxon>
        <taxon>Crustacea</taxon>
        <taxon>Multicrustacea</taxon>
        <taxon>Malacostraca</taxon>
        <taxon>Eumalacostraca</taxon>
        <taxon>Peracarida</taxon>
        <taxon>Isopoda</taxon>
        <taxon>Oniscidea</taxon>
        <taxon>Crinocheta</taxon>
        <taxon>Armadillidiidae</taxon>
        <taxon>Armadillidium</taxon>
    </lineage>
</organism>